<feature type="modified residue" description="4-aspartylphosphate" evidence="4">
    <location>
        <position position="62"/>
    </location>
</feature>
<evidence type="ECO:0000313" key="8">
    <source>
        <dbReference type="Proteomes" id="UP001362100"/>
    </source>
</evidence>
<dbReference type="PROSITE" id="PS50043">
    <property type="entry name" value="HTH_LUXR_2"/>
    <property type="match status" value="1"/>
</dbReference>
<dbReference type="InterPro" id="IPR036388">
    <property type="entry name" value="WH-like_DNA-bd_sf"/>
</dbReference>
<evidence type="ECO:0000256" key="4">
    <source>
        <dbReference type="PROSITE-ProRule" id="PRU00169"/>
    </source>
</evidence>
<keyword evidence="3" id="KW-0238">DNA-binding</keyword>
<evidence type="ECO:0000256" key="1">
    <source>
        <dbReference type="ARBA" id="ARBA00022553"/>
    </source>
</evidence>
<keyword evidence="2" id="KW-0902">Two-component regulatory system</keyword>
<feature type="domain" description="Response regulatory" evidence="6">
    <location>
        <begin position="11"/>
        <end position="129"/>
    </location>
</feature>
<keyword evidence="1 4" id="KW-0597">Phosphoprotein</keyword>
<dbReference type="Gene3D" id="3.40.50.2300">
    <property type="match status" value="1"/>
</dbReference>
<dbReference type="Pfam" id="PF00196">
    <property type="entry name" value="GerE"/>
    <property type="match status" value="1"/>
</dbReference>
<evidence type="ECO:0000313" key="7">
    <source>
        <dbReference type="EMBL" id="MEJ5047744.1"/>
    </source>
</evidence>
<dbReference type="SUPFAM" id="SSF46894">
    <property type="entry name" value="C-terminal effector domain of the bipartite response regulators"/>
    <property type="match status" value="1"/>
</dbReference>
<keyword evidence="8" id="KW-1185">Reference proteome</keyword>
<evidence type="ECO:0000256" key="2">
    <source>
        <dbReference type="ARBA" id="ARBA00023012"/>
    </source>
</evidence>
<gene>
    <name evidence="7" type="ORF">WH298_21370</name>
</gene>
<dbReference type="SMART" id="SM00421">
    <property type="entry name" value="HTH_LUXR"/>
    <property type="match status" value="1"/>
</dbReference>
<proteinExistence type="predicted"/>
<feature type="domain" description="HTH luxR-type" evidence="5">
    <location>
        <begin position="173"/>
        <end position="238"/>
    </location>
</feature>
<dbReference type="CDD" id="cd17535">
    <property type="entry name" value="REC_NarL-like"/>
    <property type="match status" value="1"/>
</dbReference>
<dbReference type="Proteomes" id="UP001362100">
    <property type="component" value="Unassembled WGS sequence"/>
</dbReference>
<dbReference type="PRINTS" id="PR00038">
    <property type="entry name" value="HTHLUXR"/>
</dbReference>
<evidence type="ECO:0000259" key="6">
    <source>
        <dbReference type="PROSITE" id="PS50110"/>
    </source>
</evidence>
<accession>A0ABU8PYB6</accession>
<evidence type="ECO:0000256" key="3">
    <source>
        <dbReference type="ARBA" id="ARBA00023125"/>
    </source>
</evidence>
<organism evidence="7 8">
    <name type="scientific">Pantoea nemavictus</name>
    <dbReference type="NCBI Taxonomy" id="2726955"/>
    <lineage>
        <taxon>Bacteria</taxon>
        <taxon>Pseudomonadati</taxon>
        <taxon>Pseudomonadota</taxon>
        <taxon>Gammaproteobacteria</taxon>
        <taxon>Enterobacterales</taxon>
        <taxon>Erwiniaceae</taxon>
        <taxon>Pantoea</taxon>
    </lineage>
</organism>
<dbReference type="RefSeq" id="WP_180823965.1">
    <property type="nucleotide sequence ID" value="NZ_JACAWY010000002.1"/>
</dbReference>
<reference evidence="7 8" key="1">
    <citation type="submission" date="2023-12" db="EMBL/GenBank/DDBJ databases">
        <title>Gut-associated functions are favored during microbiome assembly across C. elegans life.</title>
        <authorList>
            <person name="Zimmermann J."/>
        </authorList>
    </citation>
    <scope>NUCLEOTIDE SEQUENCE [LARGE SCALE GENOMIC DNA]</scope>
    <source>
        <strain evidence="7 8">BIGb0393</strain>
    </source>
</reference>
<dbReference type="SMART" id="SM00448">
    <property type="entry name" value="REC"/>
    <property type="match status" value="1"/>
</dbReference>
<dbReference type="InterPro" id="IPR039420">
    <property type="entry name" value="WalR-like"/>
</dbReference>
<dbReference type="CDD" id="cd06170">
    <property type="entry name" value="LuxR_C_like"/>
    <property type="match status" value="1"/>
</dbReference>
<dbReference type="InterPro" id="IPR011006">
    <property type="entry name" value="CheY-like_superfamily"/>
</dbReference>
<dbReference type="InterPro" id="IPR000792">
    <property type="entry name" value="Tscrpt_reg_LuxR_C"/>
</dbReference>
<dbReference type="Gene3D" id="1.10.10.10">
    <property type="entry name" value="Winged helix-like DNA-binding domain superfamily/Winged helix DNA-binding domain"/>
    <property type="match status" value="1"/>
</dbReference>
<dbReference type="InterPro" id="IPR001789">
    <property type="entry name" value="Sig_transdc_resp-reg_receiver"/>
</dbReference>
<dbReference type="InterPro" id="IPR058245">
    <property type="entry name" value="NreC/VraR/RcsB-like_REC"/>
</dbReference>
<evidence type="ECO:0000259" key="5">
    <source>
        <dbReference type="PROSITE" id="PS50043"/>
    </source>
</evidence>
<dbReference type="PANTHER" id="PTHR43214">
    <property type="entry name" value="TWO-COMPONENT RESPONSE REGULATOR"/>
    <property type="match status" value="1"/>
</dbReference>
<protein>
    <submittedName>
        <fullName evidence="7">Response regulator transcription factor</fullName>
    </submittedName>
</protein>
<comment type="caution">
    <text evidence="7">The sequence shown here is derived from an EMBL/GenBank/DDBJ whole genome shotgun (WGS) entry which is preliminary data.</text>
</comment>
<dbReference type="PANTHER" id="PTHR43214:SF17">
    <property type="entry name" value="TRANSCRIPTIONAL REGULATORY PROTEIN RCSB"/>
    <property type="match status" value="1"/>
</dbReference>
<name>A0ABU8PYB6_9GAMM</name>
<dbReference type="InterPro" id="IPR016032">
    <property type="entry name" value="Sig_transdc_resp-reg_C-effctor"/>
</dbReference>
<dbReference type="EMBL" id="JBBGZW010000002">
    <property type="protein sequence ID" value="MEJ5047744.1"/>
    <property type="molecule type" value="Genomic_DNA"/>
</dbReference>
<dbReference type="Pfam" id="PF00072">
    <property type="entry name" value="Response_reg"/>
    <property type="match status" value="1"/>
</dbReference>
<dbReference type="SUPFAM" id="SSF52172">
    <property type="entry name" value="CheY-like"/>
    <property type="match status" value="1"/>
</dbReference>
<sequence length="239" mass="27201">MSWLSDNKKISIVLLDDHPIIRSSLQMVITDEKDFVLSGCFGLSNELMRYLRTDRPDVLILDYILGDEELDGLSLIRQILNHYPAMKILLSSSVESLAVIRTAYNIGIRGYVSKRATMEEYFHAIRQVASGQIYRPENIKHELLAMPVKAPSAPINKGEEGVEGEAAESREDVFRNVQLLTPRESEILRCFLDGMTILQISAKIKRSRKTISGHKQSGMRKLGIKSDIELFKYRDDLFN</sequence>
<dbReference type="PROSITE" id="PS50110">
    <property type="entry name" value="RESPONSE_REGULATORY"/>
    <property type="match status" value="1"/>
</dbReference>